<keyword evidence="2 10" id="KW-0813">Transport</keyword>
<evidence type="ECO:0000256" key="2">
    <source>
        <dbReference type="ARBA" id="ARBA00022448"/>
    </source>
</evidence>
<dbReference type="Proteomes" id="UP000601789">
    <property type="component" value="Unassembled WGS sequence"/>
</dbReference>
<reference evidence="11 12" key="1">
    <citation type="submission" date="2020-10" db="EMBL/GenBank/DDBJ databases">
        <title>Aquamicrobium zhengzhouensis sp. nov., a exopolysaccharide producing bacterium isolated from farmland soil.</title>
        <authorList>
            <person name="Wang X."/>
        </authorList>
    </citation>
    <scope>NUCLEOTIDE SEQUENCE [LARGE SCALE GENOMIC DNA]</scope>
    <source>
        <strain evidence="12">cd-1</strain>
    </source>
</reference>
<keyword evidence="7 10" id="KW-0626">Porin</keyword>
<keyword evidence="9 10" id="KW-0998">Cell outer membrane</keyword>
<dbReference type="EMBL" id="JADGMQ010000003">
    <property type="protein sequence ID" value="MBI1620214.1"/>
    <property type="molecule type" value="Genomic_DNA"/>
</dbReference>
<protein>
    <recommendedName>
        <fullName evidence="10">Porin</fullName>
    </recommendedName>
</protein>
<comment type="similarity">
    <text evidence="1 10">Belongs to the alphaproteobacteria porin family.</text>
</comment>
<proteinExistence type="inferred from homology"/>
<keyword evidence="3 10" id="KW-1134">Transmembrane beta strand</keyword>
<comment type="domain">
    <text evidence="10">Consists of 16-stranded beta-barrel sheets, with large surface-exposed loops, that form a transmembrane pore at the center of each barrel. The pore is partially ocluded by a peptide loop that folds into the pore lumen.</text>
</comment>
<comment type="subcellular location">
    <subcellularLocation>
        <location evidence="10">Cell outer membrane</location>
        <topology evidence="10">Multi-pass membrane protein</topology>
    </subcellularLocation>
</comment>
<evidence type="ECO:0000313" key="11">
    <source>
        <dbReference type="EMBL" id="MBI1620214.1"/>
    </source>
</evidence>
<evidence type="ECO:0000256" key="4">
    <source>
        <dbReference type="ARBA" id="ARBA00022692"/>
    </source>
</evidence>
<comment type="caution">
    <text evidence="11">The sequence shown here is derived from an EMBL/GenBank/DDBJ whole genome shotgun (WGS) entry which is preliminary data.</text>
</comment>
<keyword evidence="6 10" id="KW-0406">Ion transport</keyword>
<evidence type="ECO:0000256" key="10">
    <source>
        <dbReference type="RuleBase" id="RU364005"/>
    </source>
</evidence>
<evidence type="ECO:0000256" key="3">
    <source>
        <dbReference type="ARBA" id="ARBA00022452"/>
    </source>
</evidence>
<evidence type="ECO:0000256" key="6">
    <source>
        <dbReference type="ARBA" id="ARBA00023065"/>
    </source>
</evidence>
<dbReference type="Pfam" id="PF02530">
    <property type="entry name" value="Porin_2"/>
    <property type="match status" value="1"/>
</dbReference>
<feature type="signal peptide" evidence="10">
    <location>
        <begin position="1"/>
        <end position="21"/>
    </location>
</feature>
<keyword evidence="12" id="KW-1185">Reference proteome</keyword>
<dbReference type="SUPFAM" id="SSF56935">
    <property type="entry name" value="Porins"/>
    <property type="match status" value="1"/>
</dbReference>
<evidence type="ECO:0000313" key="12">
    <source>
        <dbReference type="Proteomes" id="UP000601789"/>
    </source>
</evidence>
<keyword evidence="5 10" id="KW-0732">Signal</keyword>
<dbReference type="InterPro" id="IPR003684">
    <property type="entry name" value="Porin_alphabac"/>
</dbReference>
<evidence type="ECO:0000256" key="7">
    <source>
        <dbReference type="ARBA" id="ARBA00023114"/>
    </source>
</evidence>
<organism evidence="11 12">
    <name type="scientific">Aquamicrobium zhengzhouense</name>
    <dbReference type="NCBI Taxonomy" id="2781738"/>
    <lineage>
        <taxon>Bacteria</taxon>
        <taxon>Pseudomonadati</taxon>
        <taxon>Pseudomonadota</taxon>
        <taxon>Alphaproteobacteria</taxon>
        <taxon>Hyphomicrobiales</taxon>
        <taxon>Phyllobacteriaceae</taxon>
        <taxon>Aquamicrobium</taxon>
    </lineage>
</organism>
<feature type="chain" id="PRO_5045001479" description="Porin" evidence="10">
    <location>
        <begin position="22"/>
        <end position="367"/>
    </location>
</feature>
<evidence type="ECO:0000256" key="8">
    <source>
        <dbReference type="ARBA" id="ARBA00023136"/>
    </source>
</evidence>
<name>A0ABS0SBS3_9HYPH</name>
<accession>A0ABS0SBS3</accession>
<keyword evidence="4 10" id="KW-0812">Transmembrane</keyword>
<gene>
    <name evidence="11" type="ORF">IOD40_06000</name>
</gene>
<evidence type="ECO:0000256" key="5">
    <source>
        <dbReference type="ARBA" id="ARBA00022729"/>
    </source>
</evidence>
<evidence type="ECO:0000256" key="1">
    <source>
        <dbReference type="ARBA" id="ARBA00009521"/>
    </source>
</evidence>
<keyword evidence="8 10" id="KW-0472">Membrane</keyword>
<comment type="function">
    <text evidence="10">Forms passive diffusion pores that allow small molecular weight hydrophilic materials across the outer membrane.</text>
</comment>
<evidence type="ECO:0000256" key="9">
    <source>
        <dbReference type="ARBA" id="ARBA00023237"/>
    </source>
</evidence>
<dbReference type="RefSeq" id="WP_198475366.1">
    <property type="nucleotide sequence ID" value="NZ_JADGMQ010000003.1"/>
</dbReference>
<sequence length="367" mass="39183">MNIKSLLLGSAAAAVAVSAQAADAIIIAEPEPMEYVRICDTYGTGFFYIPGTETCLKVGGYVRYEMRYRDVDAGALGNGDNFDKFARFAPTFDARTATEWGTLRSFAEVEFNWGSNGGISGSGTSTNLAHAFISLENGASTFLVGKTDTPYHNRALGGLHNGGIFNGIRGNNASINPTSTGVVSYTFNAGNGLSLTGAVVENENTTEFEPNLEAVVRYSQGWGVIVGAAGYDNEAGEWGGKIGAEVVFNPVTVGLQVQYGSSFDSAYGARYLDGVAVGYAPTSEWSAVGYARAALTDTLTARATVQWFEGFDLGGVEFDDAWQFTGGLEWKPVNGLSILPEMRYSMTEIGGQDVDVIEARLRFERSF</sequence>